<comment type="caution">
    <text evidence="1">The sequence shown here is derived from an EMBL/GenBank/DDBJ whole genome shotgun (WGS) entry which is preliminary data.</text>
</comment>
<dbReference type="Proteomes" id="UP000267159">
    <property type="component" value="Unassembled WGS sequence"/>
</dbReference>
<accession>A0A3L7YW64</accession>
<gene>
    <name evidence="1" type="ORF">D7Y07_18320</name>
</gene>
<proteinExistence type="predicted"/>
<sequence length="150" mass="17472">MEEVYDQFPINLLETGGKIAREPFGFMVHTINIWENQHRIINQRIDGVIKGTITNQEMHIELRNINFNQYISNNLVFLEISLNKDRILWSNDLFSGGYSPATNIPAFLSLFYQMGNLSKVQFSNQNYLIEFYGNTTGYDIYEQIMKAFGI</sequence>
<evidence type="ECO:0000313" key="1">
    <source>
        <dbReference type="EMBL" id="RLT78596.1"/>
    </source>
</evidence>
<organism evidence="1 2">
    <name type="scientific">Bacteroides acidifaciens</name>
    <dbReference type="NCBI Taxonomy" id="85831"/>
    <lineage>
        <taxon>Bacteria</taxon>
        <taxon>Pseudomonadati</taxon>
        <taxon>Bacteroidota</taxon>
        <taxon>Bacteroidia</taxon>
        <taxon>Bacteroidales</taxon>
        <taxon>Bacteroidaceae</taxon>
        <taxon>Bacteroides</taxon>
    </lineage>
</organism>
<name>A0A3L7YW64_9BACE</name>
<protein>
    <submittedName>
        <fullName evidence="1">Uncharacterized protein</fullName>
    </submittedName>
</protein>
<dbReference type="AlphaFoldDB" id="A0A3L7YW64"/>
<reference evidence="1 2" key="1">
    <citation type="submission" date="2018-09" db="EMBL/GenBank/DDBJ databases">
        <title>Murine metabolic-syndrome-specific gut microbial biobank.</title>
        <authorList>
            <person name="Liu C."/>
        </authorList>
    </citation>
    <scope>NUCLEOTIDE SEQUENCE [LARGE SCALE GENOMIC DNA]</scope>
    <source>
        <strain evidence="1 2">0.1X-D8-26</strain>
    </source>
</reference>
<dbReference type="EMBL" id="RAZM01000095">
    <property type="protein sequence ID" value="RLT78596.1"/>
    <property type="molecule type" value="Genomic_DNA"/>
</dbReference>
<dbReference type="RefSeq" id="WP_121767263.1">
    <property type="nucleotide sequence ID" value="NZ_RAZM01000095.1"/>
</dbReference>
<evidence type="ECO:0000313" key="2">
    <source>
        <dbReference type="Proteomes" id="UP000267159"/>
    </source>
</evidence>